<name>A0A977PTP0_9CYAN</name>
<keyword evidence="5 6" id="KW-0472">Membrane</keyword>
<sequence>MTNQWQALKRFAPALLGLLLFGLSLWAIHQELHRYGWQNVLTSLQNIPRKHLLGAGVLMVINYIFLTAYDTLAITYVGESLPYLKTGFVGFVSYAISNSVGLALLSSSAIRYRFYSQWGLSNRTIASIIAFCNLSFWLGLLTVGGITFLIDPLQVPSFLRLPFASAHPLGFIFLTLTLAYLWLSLLSRQSLQIGKWRLPHVPLYLSLWQIIITAIDWGLAAAILYILLPNHSSLSYPGFFGIYLLAQIVGLISNVPGGLGIFETVILLSLTPLFSSVQLLGTLLAYRVIYFWIPLLLATLSLGFYEGFRQVQAKLHS</sequence>
<feature type="transmembrane region" description="Helical" evidence="6">
    <location>
        <begin position="289"/>
        <end position="308"/>
    </location>
</feature>
<dbReference type="KEGG" id="wna:KA717_21420"/>
<feature type="transmembrane region" description="Helical" evidence="6">
    <location>
        <begin position="83"/>
        <end position="105"/>
    </location>
</feature>
<reference evidence="7" key="1">
    <citation type="submission" date="2021-04" db="EMBL/GenBank/DDBJ databases">
        <title>Genome sequence of Woronichinia naegeliana from Washington state freshwater lake bloom.</title>
        <authorList>
            <person name="Dreher T.W."/>
        </authorList>
    </citation>
    <scope>NUCLEOTIDE SEQUENCE</scope>
    <source>
        <strain evidence="7">WA131</strain>
    </source>
</reference>
<evidence type="ECO:0000256" key="6">
    <source>
        <dbReference type="SAM" id="Phobius"/>
    </source>
</evidence>
<protein>
    <submittedName>
        <fullName evidence="7">Lysylphosphatidylglycerol synthase domain-containing protein</fullName>
    </submittedName>
</protein>
<dbReference type="AlphaFoldDB" id="A0A977PTP0"/>
<evidence type="ECO:0000256" key="4">
    <source>
        <dbReference type="ARBA" id="ARBA00022989"/>
    </source>
</evidence>
<feature type="transmembrane region" description="Helical" evidence="6">
    <location>
        <begin position="52"/>
        <end position="77"/>
    </location>
</feature>
<evidence type="ECO:0000256" key="3">
    <source>
        <dbReference type="ARBA" id="ARBA00022692"/>
    </source>
</evidence>
<dbReference type="InterPro" id="IPR022791">
    <property type="entry name" value="L-PG_synthase/AglD"/>
</dbReference>
<keyword evidence="2" id="KW-1003">Cell membrane</keyword>
<organism evidence="7">
    <name type="scientific">Woronichinia naegeliana WA131</name>
    <dbReference type="NCBI Taxonomy" id="2824559"/>
    <lineage>
        <taxon>Bacteria</taxon>
        <taxon>Bacillati</taxon>
        <taxon>Cyanobacteriota</taxon>
        <taxon>Cyanophyceae</taxon>
        <taxon>Synechococcales</taxon>
        <taxon>Coelosphaeriaceae</taxon>
        <taxon>Woronichinia</taxon>
    </lineage>
</organism>
<gene>
    <name evidence="7" type="ORF">KA717_21420</name>
</gene>
<feature type="transmembrane region" description="Helical" evidence="6">
    <location>
        <begin position="125"/>
        <end position="150"/>
    </location>
</feature>
<feature type="transmembrane region" description="Helical" evidence="6">
    <location>
        <begin position="12"/>
        <end position="32"/>
    </location>
</feature>
<proteinExistence type="predicted"/>
<evidence type="ECO:0000256" key="2">
    <source>
        <dbReference type="ARBA" id="ARBA00022475"/>
    </source>
</evidence>
<comment type="subcellular location">
    <subcellularLocation>
        <location evidence="1">Cell membrane</location>
        <topology evidence="1">Multi-pass membrane protein</topology>
    </subcellularLocation>
</comment>
<dbReference type="Proteomes" id="UP001065613">
    <property type="component" value="Chromosome"/>
</dbReference>
<dbReference type="EMBL" id="CP073041">
    <property type="protein sequence ID" value="UXE58599.1"/>
    <property type="molecule type" value="Genomic_DNA"/>
</dbReference>
<feature type="transmembrane region" description="Helical" evidence="6">
    <location>
        <begin position="203"/>
        <end position="228"/>
    </location>
</feature>
<accession>A0A977PTP0</accession>
<dbReference type="GO" id="GO:0005886">
    <property type="term" value="C:plasma membrane"/>
    <property type="evidence" value="ECO:0007669"/>
    <property type="project" value="UniProtKB-SubCell"/>
</dbReference>
<feature type="transmembrane region" description="Helical" evidence="6">
    <location>
        <begin position="162"/>
        <end position="183"/>
    </location>
</feature>
<keyword evidence="3 6" id="KW-0812">Transmembrane</keyword>
<keyword evidence="4 6" id="KW-1133">Transmembrane helix</keyword>
<evidence type="ECO:0000256" key="1">
    <source>
        <dbReference type="ARBA" id="ARBA00004651"/>
    </source>
</evidence>
<dbReference type="Pfam" id="PF03706">
    <property type="entry name" value="LPG_synthase_TM"/>
    <property type="match status" value="1"/>
</dbReference>
<evidence type="ECO:0000313" key="7">
    <source>
        <dbReference type="EMBL" id="UXE58599.1"/>
    </source>
</evidence>
<evidence type="ECO:0000256" key="5">
    <source>
        <dbReference type="ARBA" id="ARBA00023136"/>
    </source>
</evidence>